<feature type="domain" description="Ribonuclease H1 N-terminal" evidence="2">
    <location>
        <begin position="37"/>
        <end position="66"/>
    </location>
</feature>
<reference evidence="3 4" key="1">
    <citation type="submission" date="2015-12" db="EMBL/GenBank/DDBJ databases">
        <title>Draft genome of the nematode, Onchocerca flexuosa.</title>
        <authorList>
            <person name="Mitreva M."/>
        </authorList>
    </citation>
    <scope>NUCLEOTIDE SEQUENCE [LARGE SCALE GENOMIC DNA]</scope>
    <source>
        <strain evidence="3">Red Deer</strain>
    </source>
</reference>
<protein>
    <recommendedName>
        <fullName evidence="2">Ribonuclease H1 N-terminal domain-containing protein</fullName>
    </recommendedName>
</protein>
<dbReference type="InterPro" id="IPR009027">
    <property type="entry name" value="Ribosomal_bL9/RNase_H1_N"/>
</dbReference>
<proteinExistence type="predicted"/>
<evidence type="ECO:0000256" key="1">
    <source>
        <dbReference type="SAM" id="MobiDB-lite"/>
    </source>
</evidence>
<dbReference type="Gene3D" id="3.40.970.10">
    <property type="entry name" value="Ribonuclease H1, N-terminal domain"/>
    <property type="match status" value="1"/>
</dbReference>
<keyword evidence="4" id="KW-1185">Reference proteome</keyword>
<name>A0A238C4U7_9BILA</name>
<feature type="compositionally biased region" description="Basic and acidic residues" evidence="1">
    <location>
        <begin position="79"/>
        <end position="92"/>
    </location>
</feature>
<accession>A0A238C4U7</accession>
<dbReference type="Proteomes" id="UP000242913">
    <property type="component" value="Unassembled WGS sequence"/>
</dbReference>
<organism evidence="3 4">
    <name type="scientific">Onchocerca flexuosa</name>
    <dbReference type="NCBI Taxonomy" id="387005"/>
    <lineage>
        <taxon>Eukaryota</taxon>
        <taxon>Metazoa</taxon>
        <taxon>Ecdysozoa</taxon>
        <taxon>Nematoda</taxon>
        <taxon>Chromadorea</taxon>
        <taxon>Rhabditida</taxon>
        <taxon>Spirurina</taxon>
        <taxon>Spiruromorpha</taxon>
        <taxon>Filarioidea</taxon>
        <taxon>Onchocercidae</taxon>
        <taxon>Onchocerca</taxon>
    </lineage>
</organism>
<sequence length="92" mass="10364">MFSLFLKQCVVSVSNVISGADLLYFCKFQQTKKGPVFYAVAHGHKIGVFKTWEECQEATKDFKESRKRAHSSDDVTDGVEEKSAKKEKKADA</sequence>
<dbReference type="Pfam" id="PF01693">
    <property type="entry name" value="Cauli_VI"/>
    <property type="match status" value="1"/>
</dbReference>
<dbReference type="EMBL" id="KZ269979">
    <property type="protein sequence ID" value="OZC11928.1"/>
    <property type="molecule type" value="Genomic_DNA"/>
</dbReference>
<dbReference type="InterPro" id="IPR011320">
    <property type="entry name" value="RNase_H1_N"/>
</dbReference>
<feature type="region of interest" description="Disordered" evidence="1">
    <location>
        <begin position="62"/>
        <end position="92"/>
    </location>
</feature>
<dbReference type="OrthoDB" id="407198at2759"/>
<dbReference type="AlphaFoldDB" id="A0A238C4U7"/>
<evidence type="ECO:0000313" key="4">
    <source>
        <dbReference type="Proteomes" id="UP000242913"/>
    </source>
</evidence>
<evidence type="ECO:0000313" key="3">
    <source>
        <dbReference type="EMBL" id="OZC11928.1"/>
    </source>
</evidence>
<gene>
    <name evidence="3" type="ORF">X798_01109</name>
</gene>
<evidence type="ECO:0000259" key="2">
    <source>
        <dbReference type="Pfam" id="PF01693"/>
    </source>
</evidence>
<dbReference type="InterPro" id="IPR037056">
    <property type="entry name" value="RNase_H1_N_sf"/>
</dbReference>
<dbReference type="SUPFAM" id="SSF55658">
    <property type="entry name" value="L9 N-domain-like"/>
    <property type="match status" value="1"/>
</dbReference>